<feature type="domain" description="DHHA1" evidence="7">
    <location>
        <begin position="340"/>
        <end position="432"/>
    </location>
</feature>
<dbReference type="eggNOG" id="COG0608">
    <property type="taxonomic scope" value="Bacteria"/>
</dbReference>
<feature type="domain" description="Single-stranded-DNA-specific exonuclease RecJ C-terminal" evidence="8">
    <location>
        <begin position="561"/>
        <end position="756"/>
    </location>
</feature>
<dbReference type="eggNOG" id="COG4199">
    <property type="taxonomic scope" value="Bacteria"/>
</dbReference>
<accession>K0IXQ8</accession>
<evidence type="ECO:0000256" key="5">
    <source>
        <dbReference type="ARBA" id="ARBA00022839"/>
    </source>
</evidence>
<dbReference type="InterPro" id="IPR051673">
    <property type="entry name" value="SSDNA_exonuclease_RecJ"/>
</dbReference>
<name>K0IXQ8_AMPXN</name>
<organism evidence="10 11">
    <name type="scientific">Amphibacillus xylanus (strain ATCC 51415 / DSM 6626 / JCM 7361 / LMG 17667 / NBRC 15112 / Ep01)</name>
    <dbReference type="NCBI Taxonomy" id="698758"/>
    <lineage>
        <taxon>Bacteria</taxon>
        <taxon>Bacillati</taxon>
        <taxon>Bacillota</taxon>
        <taxon>Bacilli</taxon>
        <taxon>Bacillales</taxon>
        <taxon>Bacillaceae</taxon>
        <taxon>Amphibacillus</taxon>
    </lineage>
</organism>
<dbReference type="PANTHER" id="PTHR30255">
    <property type="entry name" value="SINGLE-STRANDED-DNA-SPECIFIC EXONUCLEASE RECJ"/>
    <property type="match status" value="1"/>
</dbReference>
<dbReference type="SUPFAM" id="SSF64182">
    <property type="entry name" value="DHH phosphoesterases"/>
    <property type="match status" value="1"/>
</dbReference>
<dbReference type="NCBIfam" id="TIGR00644">
    <property type="entry name" value="recJ"/>
    <property type="match status" value="1"/>
</dbReference>
<dbReference type="GO" id="GO:0006310">
    <property type="term" value="P:DNA recombination"/>
    <property type="evidence" value="ECO:0007669"/>
    <property type="project" value="InterPro"/>
</dbReference>
<dbReference type="Gene3D" id="2.40.50.460">
    <property type="match status" value="1"/>
</dbReference>
<dbReference type="PANTHER" id="PTHR30255:SF2">
    <property type="entry name" value="SINGLE-STRANDED-DNA-SPECIFIC EXONUCLEASE RECJ"/>
    <property type="match status" value="1"/>
</dbReference>
<dbReference type="InterPro" id="IPR003156">
    <property type="entry name" value="DHHA1_dom"/>
</dbReference>
<feature type="domain" description="DDH" evidence="6">
    <location>
        <begin position="79"/>
        <end position="222"/>
    </location>
</feature>
<dbReference type="InterPro" id="IPR041122">
    <property type="entry name" value="RecJ_OB"/>
</dbReference>
<dbReference type="HOGENOM" id="CLU_009736_4_1_9"/>
<evidence type="ECO:0000256" key="2">
    <source>
        <dbReference type="ARBA" id="ARBA00019841"/>
    </source>
</evidence>
<dbReference type="InterPro" id="IPR004610">
    <property type="entry name" value="RecJ"/>
</dbReference>
<protein>
    <recommendedName>
        <fullName evidence="2">Single-stranded-DNA-specific exonuclease RecJ</fullName>
    </recommendedName>
</protein>
<dbReference type="EMBL" id="AP012050">
    <property type="protein sequence ID" value="BAM47179.1"/>
    <property type="molecule type" value="Genomic_DNA"/>
</dbReference>
<dbReference type="GO" id="GO:0006281">
    <property type="term" value="P:DNA repair"/>
    <property type="evidence" value="ECO:0007669"/>
    <property type="project" value="InterPro"/>
</dbReference>
<dbReference type="Pfam" id="PF02272">
    <property type="entry name" value="DHHA1"/>
    <property type="match status" value="1"/>
</dbReference>
<dbReference type="Gene3D" id="3.90.1640.30">
    <property type="match status" value="1"/>
</dbReference>
<dbReference type="Proteomes" id="UP000006294">
    <property type="component" value="Chromosome"/>
</dbReference>
<comment type="similarity">
    <text evidence="1">Belongs to the RecJ family.</text>
</comment>
<keyword evidence="4" id="KW-0378">Hydrolase</keyword>
<dbReference type="Pfam" id="PF10141">
    <property type="entry name" value="ssDNA-exonuc_C"/>
    <property type="match status" value="1"/>
</dbReference>
<gene>
    <name evidence="10" type="primary">recJ</name>
    <name evidence="10" type="ordered locus">AXY_10470</name>
</gene>
<dbReference type="GO" id="GO:0008409">
    <property type="term" value="F:5'-3' exonuclease activity"/>
    <property type="evidence" value="ECO:0007669"/>
    <property type="project" value="InterPro"/>
</dbReference>
<dbReference type="InterPro" id="IPR018779">
    <property type="entry name" value="RecJ_C"/>
</dbReference>
<evidence type="ECO:0000259" key="7">
    <source>
        <dbReference type="Pfam" id="PF02272"/>
    </source>
</evidence>
<proteinExistence type="inferred from homology"/>
<reference evidence="10 11" key="1">
    <citation type="submission" date="2011-01" db="EMBL/GenBank/DDBJ databases">
        <title>Whole genome sequence of Amphibacillus xylinus NBRC 15112.</title>
        <authorList>
            <person name="Nakazawa H."/>
            <person name="Katano Y."/>
            <person name="Nakamura S."/>
            <person name="Sasagawa M."/>
            <person name="Fukada J."/>
            <person name="Arai T."/>
            <person name="Sasakura N."/>
            <person name="Mochizuki D."/>
            <person name="Hosoyama A."/>
            <person name="Harada K."/>
            <person name="Horikawa H."/>
            <person name="Kato Y."/>
            <person name="Harada T."/>
            <person name="Sasaki K."/>
            <person name="Sekiguchi M."/>
            <person name="Hodoyama M."/>
            <person name="Nishiko R."/>
            <person name="Narita H."/>
            <person name="Hanamaki A."/>
            <person name="Hata C."/>
            <person name="Konno Y."/>
            <person name="Niimura Y."/>
            <person name="Yamazaki S."/>
            <person name="Fujita N."/>
        </authorList>
    </citation>
    <scope>NUCLEOTIDE SEQUENCE [LARGE SCALE GENOMIC DNA]</scope>
    <source>
        <strain evidence="11">ATCC 51415 / DSM 6626 / JCM 7361 / LMG 17667 / NBRC 15112 / Ep01</strain>
    </source>
</reference>
<evidence type="ECO:0000313" key="11">
    <source>
        <dbReference type="Proteomes" id="UP000006294"/>
    </source>
</evidence>
<dbReference type="AlphaFoldDB" id="K0IXQ8"/>
<dbReference type="KEGG" id="axl:AXY_10470"/>
<keyword evidence="5 10" id="KW-0269">Exonuclease</keyword>
<dbReference type="Pfam" id="PF01368">
    <property type="entry name" value="DHH"/>
    <property type="match status" value="1"/>
</dbReference>
<dbReference type="InterPro" id="IPR001667">
    <property type="entry name" value="DDH_dom"/>
</dbReference>
<dbReference type="GO" id="GO:0003676">
    <property type="term" value="F:nucleic acid binding"/>
    <property type="evidence" value="ECO:0007669"/>
    <property type="project" value="InterPro"/>
</dbReference>
<dbReference type="RefSeq" id="WP_015009784.1">
    <property type="nucleotide sequence ID" value="NC_018704.1"/>
</dbReference>
<sequence>MLASQMKWNFTYMEDDRKDQVDSEVNIVKQLLKNRGITGTKETNQFLNPQLTDLHQPHLLNGLVESKQRIELAIDEGESILVFGDYDADGVTATTILVETLNELGAMCDYYIPNRFTEGYGPNPEAFRQAKNQGFSLVITVDTGIAAFEAADTAKEIGLDLIITDHHEIQEELPTAYAIIHPKLSENYPFKDLAGVGVAFKLAEYLLGYFPTQFLDLVAIGTIADLVPLLSENRILTKYGLDSLTNTDRPGLRALKEVASIKGEVDEQDIGFGIGPRLNAAGRLETAYPAVQLLLTRDPEEAQALATEINLINQERQEIVSEIVDEAIEMVNQTQDINHSVIIVAKEGWNEGVLGIVASRLVRIYQRPAICLALKPEDQIAKGSGRSIAAFDLFDSGMKIQDQFIRFGGHAQAIGLTIELDKVDELRTLLNNDAANQLAPEDFKEQLNIELSLDIDQLTLSTVNEINQLAPFGMGNPRPYFYLKGHPQELKQIGAKNNHLKFTLAQDDQKLSAIAFGYGDYSSRISPHDQLEVVGELQINEWNGTRSLQLLVKDFQVQGYQLFDYRGSKFWHNQIQHLFDQEYLCLQFQNHPIESELEITQFDQLDQNQIPEVTDLVLLDLPKDLKQLSQLLSKIKPKNLYACYNLAGQKDWTAFPTRDDFKWFYGFLIKRKAYNHKLEQKQVAGHTGWRVEKIEFIINVFYELKFVKIDNEVVSLNDSVEKRQLTDSTYYQQGLKQKELQEVLYYSNYQQLKSWFISQVEDRVKEEEVNGL</sequence>
<dbReference type="STRING" id="698758.AXY_10470"/>
<keyword evidence="11" id="KW-1185">Reference proteome</keyword>
<keyword evidence="3" id="KW-0540">Nuclease</keyword>
<dbReference type="InterPro" id="IPR038763">
    <property type="entry name" value="DHH_sf"/>
</dbReference>
<dbReference type="PATRIC" id="fig|698758.3.peg.1042"/>
<evidence type="ECO:0000313" key="10">
    <source>
        <dbReference type="EMBL" id="BAM47179.1"/>
    </source>
</evidence>
<dbReference type="Pfam" id="PF17768">
    <property type="entry name" value="RecJ_OB"/>
    <property type="match status" value="1"/>
</dbReference>
<dbReference type="OrthoDB" id="9809852at2"/>
<evidence type="ECO:0000256" key="3">
    <source>
        <dbReference type="ARBA" id="ARBA00022722"/>
    </source>
</evidence>
<evidence type="ECO:0000256" key="4">
    <source>
        <dbReference type="ARBA" id="ARBA00022801"/>
    </source>
</evidence>
<evidence type="ECO:0000259" key="6">
    <source>
        <dbReference type="Pfam" id="PF01368"/>
    </source>
</evidence>
<evidence type="ECO:0000256" key="1">
    <source>
        <dbReference type="ARBA" id="ARBA00005915"/>
    </source>
</evidence>
<feature type="domain" description="RecJ OB" evidence="9">
    <location>
        <begin position="449"/>
        <end position="554"/>
    </location>
</feature>
<evidence type="ECO:0000259" key="8">
    <source>
        <dbReference type="Pfam" id="PF10141"/>
    </source>
</evidence>
<evidence type="ECO:0000259" key="9">
    <source>
        <dbReference type="Pfam" id="PF17768"/>
    </source>
</evidence>